<proteinExistence type="predicted"/>
<reference evidence="1 2" key="1">
    <citation type="submission" date="2019-12" db="EMBL/GenBank/DDBJ databases">
        <authorList>
            <person name="Alioto T."/>
            <person name="Alioto T."/>
            <person name="Gomez Garrido J."/>
        </authorList>
    </citation>
    <scope>NUCLEOTIDE SEQUENCE [LARGE SCALE GENOMIC DNA]</scope>
</reference>
<keyword evidence="2" id="KW-1185">Reference proteome</keyword>
<gene>
    <name evidence="1" type="ORF">OLEA9_A031981</name>
</gene>
<evidence type="ECO:0000313" key="2">
    <source>
        <dbReference type="Proteomes" id="UP000594638"/>
    </source>
</evidence>
<dbReference type="OrthoDB" id="1648193at2759"/>
<dbReference type="Proteomes" id="UP000594638">
    <property type="component" value="Unassembled WGS sequence"/>
</dbReference>
<organism evidence="1 2">
    <name type="scientific">Olea europaea subsp. europaea</name>
    <dbReference type="NCBI Taxonomy" id="158383"/>
    <lineage>
        <taxon>Eukaryota</taxon>
        <taxon>Viridiplantae</taxon>
        <taxon>Streptophyta</taxon>
        <taxon>Embryophyta</taxon>
        <taxon>Tracheophyta</taxon>
        <taxon>Spermatophyta</taxon>
        <taxon>Magnoliopsida</taxon>
        <taxon>eudicotyledons</taxon>
        <taxon>Gunneridae</taxon>
        <taxon>Pentapetalae</taxon>
        <taxon>asterids</taxon>
        <taxon>lamiids</taxon>
        <taxon>Lamiales</taxon>
        <taxon>Oleaceae</taxon>
        <taxon>Oleeae</taxon>
        <taxon>Olea</taxon>
    </lineage>
</organism>
<dbReference type="EMBL" id="CACTIH010008086">
    <property type="protein sequence ID" value="CAA3019189.1"/>
    <property type="molecule type" value="Genomic_DNA"/>
</dbReference>
<sequence length="57" mass="6026">ASHIAKGIAMLQNPTSTGSSKLPVGSWYIRAPRRGQAGPNVPLLAREFKGFEFGSGI</sequence>
<protein>
    <submittedName>
        <fullName evidence="1">Uncharacterized protein</fullName>
    </submittedName>
</protein>
<accession>A0A8S0UL36</accession>
<comment type="caution">
    <text evidence="1">The sequence shown here is derived from an EMBL/GenBank/DDBJ whole genome shotgun (WGS) entry which is preliminary data.</text>
</comment>
<evidence type="ECO:0000313" key="1">
    <source>
        <dbReference type="EMBL" id="CAA3019189.1"/>
    </source>
</evidence>
<dbReference type="Gramene" id="OE9A031981T2">
    <property type="protein sequence ID" value="OE9A031981C2"/>
    <property type="gene ID" value="OE9A031981"/>
</dbReference>
<feature type="non-terminal residue" evidence="1">
    <location>
        <position position="1"/>
    </location>
</feature>
<dbReference type="AlphaFoldDB" id="A0A8S0UL36"/>
<name>A0A8S0UL36_OLEEU</name>